<feature type="compositionally biased region" description="Polar residues" evidence="1">
    <location>
        <begin position="417"/>
        <end position="436"/>
    </location>
</feature>
<dbReference type="AlphaFoldDB" id="K5VZM5"/>
<feature type="compositionally biased region" description="Low complexity" evidence="1">
    <location>
        <begin position="238"/>
        <end position="247"/>
    </location>
</feature>
<gene>
    <name evidence="2" type="ORF">PHACADRAFT_183571</name>
</gene>
<feature type="region of interest" description="Disordered" evidence="1">
    <location>
        <begin position="141"/>
        <end position="170"/>
    </location>
</feature>
<dbReference type="RefSeq" id="XP_007394861.1">
    <property type="nucleotide sequence ID" value="XM_007394799.1"/>
</dbReference>
<evidence type="ECO:0000256" key="1">
    <source>
        <dbReference type="SAM" id="MobiDB-lite"/>
    </source>
</evidence>
<evidence type="ECO:0000313" key="2">
    <source>
        <dbReference type="EMBL" id="EKM57033.1"/>
    </source>
</evidence>
<dbReference type="KEGG" id="pco:PHACADRAFT_183571"/>
<dbReference type="HOGENOM" id="CLU_567537_0_0_1"/>
<dbReference type="EMBL" id="JH930471">
    <property type="protein sequence ID" value="EKM57033.1"/>
    <property type="molecule type" value="Genomic_DNA"/>
</dbReference>
<feature type="region of interest" description="Disordered" evidence="1">
    <location>
        <begin position="232"/>
        <end position="325"/>
    </location>
</feature>
<evidence type="ECO:0000313" key="3">
    <source>
        <dbReference type="Proteomes" id="UP000008370"/>
    </source>
</evidence>
<feature type="region of interest" description="Disordered" evidence="1">
    <location>
        <begin position="385"/>
        <end position="481"/>
    </location>
</feature>
<keyword evidence="3" id="KW-1185">Reference proteome</keyword>
<dbReference type="InParanoid" id="K5VZM5"/>
<feature type="compositionally biased region" description="Basic residues" evidence="1">
    <location>
        <begin position="472"/>
        <end position="481"/>
    </location>
</feature>
<sequence length="481" mass="52193">MAMRFHFHELSSSASKGSSLEQQRAANAQNESLAYRFYEVFHEADRTHGICVGGFVKELAIEATRVPIKLDRPNGPTPLERVLQKAYRLLHRHYKRVDQADLDRFAVAPKAGRPSRLVLETGIGKEKDPSHVALYDHDSMNVTPYRVPSSSSRSSPSSVSSKRSHRPLDSHSAMSEILRLAFFDDDGKPLDITDYLGDCLYDQCTNQPVMTSSRRKNFTGVALAHILARSLESKASESNDSGSEVSSQLPTIEEVPEEDRGAEQSSPGSAPPIAGIRVSRTANPPKETLKSKKTTTSRKDSLPQKAKTAAVQKAETSRKSSLPNTEALTSAWKVTSRAKLTATTIKTSAKLKARVVASEVSREREASKAANTAVTADKTSVAAGAVRRSARLATKQEDNALPPPITGKRKRGDEATDAQSVQFRANATRTRKITSTTRDRSGAEPAVTPKPIASKATTARKAKAASEAPARRSTRLAAKKA</sequence>
<dbReference type="Proteomes" id="UP000008370">
    <property type="component" value="Unassembled WGS sequence"/>
</dbReference>
<accession>K5VZM5</accession>
<proteinExistence type="predicted"/>
<organism evidence="2 3">
    <name type="scientific">Phanerochaete carnosa (strain HHB-10118-sp)</name>
    <name type="common">White-rot fungus</name>
    <name type="synonym">Peniophora carnosa</name>
    <dbReference type="NCBI Taxonomy" id="650164"/>
    <lineage>
        <taxon>Eukaryota</taxon>
        <taxon>Fungi</taxon>
        <taxon>Dikarya</taxon>
        <taxon>Basidiomycota</taxon>
        <taxon>Agaricomycotina</taxon>
        <taxon>Agaricomycetes</taxon>
        <taxon>Polyporales</taxon>
        <taxon>Phanerochaetaceae</taxon>
        <taxon>Phanerochaete</taxon>
    </lineage>
</organism>
<feature type="compositionally biased region" description="Low complexity" evidence="1">
    <location>
        <begin position="146"/>
        <end position="161"/>
    </location>
</feature>
<name>K5VZM5_PHACS</name>
<dbReference type="GeneID" id="18910158"/>
<protein>
    <submittedName>
        <fullName evidence="2">Uncharacterized protein</fullName>
    </submittedName>
</protein>
<reference evidence="2 3" key="1">
    <citation type="journal article" date="2012" name="BMC Genomics">
        <title>Comparative genomics of the white-rot fungi, Phanerochaete carnosa and P. chrysosporium, to elucidate the genetic basis of the distinct wood types they colonize.</title>
        <authorList>
            <person name="Suzuki H."/>
            <person name="MacDonald J."/>
            <person name="Syed K."/>
            <person name="Salamov A."/>
            <person name="Hori C."/>
            <person name="Aerts A."/>
            <person name="Henrissat B."/>
            <person name="Wiebenga A."/>
            <person name="vanKuyk P.A."/>
            <person name="Barry K."/>
            <person name="Lindquist E."/>
            <person name="LaButti K."/>
            <person name="Lapidus A."/>
            <person name="Lucas S."/>
            <person name="Coutinho P."/>
            <person name="Gong Y."/>
            <person name="Samejima M."/>
            <person name="Mahadevan R."/>
            <person name="Abou-Zaid M."/>
            <person name="de Vries R.P."/>
            <person name="Igarashi K."/>
            <person name="Yadav J.S."/>
            <person name="Grigoriev I.V."/>
            <person name="Master E.R."/>
        </authorList>
    </citation>
    <scope>NUCLEOTIDE SEQUENCE [LARGE SCALE GENOMIC DNA]</scope>
    <source>
        <strain evidence="2 3">HHB-10118-sp</strain>
    </source>
</reference>